<feature type="transmembrane region" description="Helical" evidence="6">
    <location>
        <begin position="137"/>
        <end position="155"/>
    </location>
</feature>
<dbReference type="SUPFAM" id="SSF103481">
    <property type="entry name" value="Multidrug resistance efflux transporter EmrE"/>
    <property type="match status" value="2"/>
</dbReference>
<feature type="transmembrane region" description="Helical" evidence="6">
    <location>
        <begin position="180"/>
        <end position="200"/>
    </location>
</feature>
<dbReference type="RefSeq" id="XP_010246080.1">
    <property type="nucleotide sequence ID" value="XM_010247778.2"/>
</dbReference>
<feature type="transmembrane region" description="Helical" evidence="6">
    <location>
        <begin position="39"/>
        <end position="62"/>
    </location>
</feature>
<dbReference type="Proteomes" id="UP000189703">
    <property type="component" value="Unplaced"/>
</dbReference>
<feature type="transmembrane region" description="Helical" evidence="6">
    <location>
        <begin position="12"/>
        <end position="33"/>
    </location>
</feature>
<dbReference type="GO" id="GO:0022857">
    <property type="term" value="F:transmembrane transporter activity"/>
    <property type="evidence" value="ECO:0007669"/>
    <property type="project" value="InterPro"/>
</dbReference>
<keyword evidence="8" id="KW-1185">Reference proteome</keyword>
<evidence type="ECO:0000256" key="3">
    <source>
        <dbReference type="ARBA" id="ARBA00022692"/>
    </source>
</evidence>
<keyword evidence="4 6" id="KW-1133">Transmembrane helix</keyword>
<protein>
    <recommendedName>
        <fullName evidence="6">WAT1-related protein</fullName>
    </recommendedName>
</protein>
<proteinExistence type="inferred from homology"/>
<comment type="similarity">
    <text evidence="2 6">Belongs to the drug/metabolite transporter (DMT) superfamily. Plant drug/metabolite exporter (P-DME) (TC 2.A.7.4) family.</text>
</comment>
<feature type="domain" description="EamA" evidence="7">
    <location>
        <begin position="182"/>
        <end position="319"/>
    </location>
</feature>
<gene>
    <name evidence="9" type="primary">LOC104589443</name>
</gene>
<dbReference type="InterPro" id="IPR037185">
    <property type="entry name" value="EmrE-like"/>
</dbReference>
<feature type="transmembrane region" description="Helical" evidence="6">
    <location>
        <begin position="303"/>
        <end position="322"/>
    </location>
</feature>
<evidence type="ECO:0000256" key="2">
    <source>
        <dbReference type="ARBA" id="ARBA00007635"/>
    </source>
</evidence>
<dbReference type="InterPro" id="IPR030184">
    <property type="entry name" value="WAT1-related"/>
</dbReference>
<dbReference type="InParanoid" id="A0A1U7Z1Y2"/>
<reference evidence="9" key="1">
    <citation type="submission" date="2025-08" db="UniProtKB">
        <authorList>
            <consortium name="RefSeq"/>
        </authorList>
    </citation>
    <scope>IDENTIFICATION</scope>
</reference>
<evidence type="ECO:0000259" key="7">
    <source>
        <dbReference type="Pfam" id="PF00892"/>
    </source>
</evidence>
<dbReference type="eggNOG" id="ENOG502QSBZ">
    <property type="taxonomic scope" value="Eukaryota"/>
</dbReference>
<feature type="transmembrane region" description="Helical" evidence="6">
    <location>
        <begin position="212"/>
        <end position="233"/>
    </location>
</feature>
<name>A0A1U7Z1Y2_NELNU</name>
<feature type="transmembrane region" description="Helical" evidence="6">
    <location>
        <begin position="74"/>
        <end position="96"/>
    </location>
</feature>
<dbReference type="GO" id="GO:0005886">
    <property type="term" value="C:plasma membrane"/>
    <property type="evidence" value="ECO:0000318"/>
    <property type="project" value="GO_Central"/>
</dbReference>
<dbReference type="AlphaFoldDB" id="A0A1U7Z1Y2"/>
<keyword evidence="3 6" id="KW-0812">Transmembrane</keyword>
<evidence type="ECO:0000256" key="6">
    <source>
        <dbReference type="RuleBase" id="RU363077"/>
    </source>
</evidence>
<dbReference type="InterPro" id="IPR000620">
    <property type="entry name" value="EamA_dom"/>
</dbReference>
<comment type="subcellular location">
    <subcellularLocation>
        <location evidence="1 6">Membrane</location>
        <topology evidence="1 6">Multi-pass membrane protein</topology>
    </subcellularLocation>
</comment>
<evidence type="ECO:0000313" key="9">
    <source>
        <dbReference type="RefSeq" id="XP_010246080.1"/>
    </source>
</evidence>
<feature type="transmembrane region" description="Helical" evidence="6">
    <location>
        <begin position="102"/>
        <end position="125"/>
    </location>
</feature>
<keyword evidence="5 6" id="KW-0472">Membrane</keyword>
<evidence type="ECO:0000256" key="1">
    <source>
        <dbReference type="ARBA" id="ARBA00004141"/>
    </source>
</evidence>
<dbReference type="OrthoDB" id="670984at2759"/>
<dbReference type="Pfam" id="PF00892">
    <property type="entry name" value="EamA"/>
    <property type="match status" value="2"/>
</dbReference>
<evidence type="ECO:0000256" key="4">
    <source>
        <dbReference type="ARBA" id="ARBA00022989"/>
    </source>
</evidence>
<feature type="transmembrane region" description="Helical" evidence="6">
    <location>
        <begin position="248"/>
        <end position="270"/>
    </location>
</feature>
<dbReference type="KEGG" id="nnu:104589443"/>
<dbReference type="PANTHER" id="PTHR31218">
    <property type="entry name" value="WAT1-RELATED PROTEIN"/>
    <property type="match status" value="1"/>
</dbReference>
<accession>A0A1U7Z1Y2</accession>
<evidence type="ECO:0000313" key="8">
    <source>
        <dbReference type="Proteomes" id="UP000189703"/>
    </source>
</evidence>
<evidence type="ECO:0000256" key="5">
    <source>
        <dbReference type="ARBA" id="ARBA00023136"/>
    </source>
</evidence>
<dbReference type="GeneID" id="104589443"/>
<feature type="transmembrane region" description="Helical" evidence="6">
    <location>
        <begin position="277"/>
        <end position="297"/>
    </location>
</feature>
<organism evidence="8 9">
    <name type="scientific">Nelumbo nucifera</name>
    <name type="common">Sacred lotus</name>
    <dbReference type="NCBI Taxonomy" id="4432"/>
    <lineage>
        <taxon>Eukaryota</taxon>
        <taxon>Viridiplantae</taxon>
        <taxon>Streptophyta</taxon>
        <taxon>Embryophyta</taxon>
        <taxon>Tracheophyta</taxon>
        <taxon>Spermatophyta</taxon>
        <taxon>Magnoliopsida</taxon>
        <taxon>Proteales</taxon>
        <taxon>Nelumbonaceae</taxon>
        <taxon>Nelumbo</taxon>
    </lineage>
</organism>
<dbReference type="OMA" id="CWIFANA"/>
<sequence>MGSKGWLQKSQWALGMVFVEVALTGLQLLSRVILSQGSFVFAVIAYRHLVAAIFVAPFAFFMEKGMERRISWAASFWIFTNALCGVTIGMGLYYYGLAATSATYSVSFLNMAPIVTFAMSVTAGIEKLGLRSKEGRLKIGGVILCVGGALVFSLYKGKTFHIRPSLSQNHPIIKAYSNSWARGSLMLLGSLLSVSFWYVLQVRLFKVYPSKYWATTLTCAVGCLQSTVVGLLINRSKAAWELRWNLELLTIIYSGALGTGAKFCIVSWVITNQGPTYPPMFGPLCLIFVAFSEFLFFGQAISIGTLIGMFMIIVGLYAFLWGRIKEAKKLIPKTTNGGDMETGSESTNGGDIF</sequence>
<feature type="domain" description="EamA" evidence="7">
    <location>
        <begin position="28"/>
        <end position="152"/>
    </location>
</feature>